<dbReference type="PANTHER" id="PTHR11266:SF80">
    <property type="entry name" value="PEROXISOMAL MEMBRANE PROTEIN 2"/>
    <property type="match status" value="1"/>
</dbReference>
<evidence type="ECO:0000256" key="4">
    <source>
        <dbReference type="ARBA" id="ARBA00022989"/>
    </source>
</evidence>
<evidence type="ECO:0000313" key="8">
    <source>
        <dbReference type="Proteomes" id="UP000824596"/>
    </source>
</evidence>
<dbReference type="OrthoDB" id="10267969at2759"/>
<keyword evidence="5 6" id="KW-0472">Membrane</keyword>
<gene>
    <name evidence="7" type="ORF">HRG_08407</name>
</gene>
<evidence type="ECO:0000256" key="3">
    <source>
        <dbReference type="ARBA" id="ARBA00022692"/>
    </source>
</evidence>
<dbReference type="GO" id="GO:0005778">
    <property type="term" value="C:peroxisomal membrane"/>
    <property type="evidence" value="ECO:0007669"/>
    <property type="project" value="TreeGrafter"/>
</dbReference>
<organism evidence="7 8">
    <name type="scientific">Hirsutella rhossiliensis</name>
    <dbReference type="NCBI Taxonomy" id="111463"/>
    <lineage>
        <taxon>Eukaryota</taxon>
        <taxon>Fungi</taxon>
        <taxon>Dikarya</taxon>
        <taxon>Ascomycota</taxon>
        <taxon>Pezizomycotina</taxon>
        <taxon>Sordariomycetes</taxon>
        <taxon>Hypocreomycetidae</taxon>
        <taxon>Hypocreales</taxon>
        <taxon>Ophiocordycipitaceae</taxon>
        <taxon>Hirsutella</taxon>
    </lineage>
</organism>
<dbReference type="EMBL" id="JAIZPD010000010">
    <property type="protein sequence ID" value="KAH0960252.1"/>
    <property type="molecule type" value="Genomic_DNA"/>
</dbReference>
<dbReference type="GeneID" id="68357536"/>
<comment type="subcellular location">
    <subcellularLocation>
        <location evidence="1">Membrane</location>
        <topology evidence="1">Multi-pass membrane protein</topology>
    </subcellularLocation>
</comment>
<evidence type="ECO:0000256" key="2">
    <source>
        <dbReference type="ARBA" id="ARBA00006824"/>
    </source>
</evidence>
<sequence>MPSPILAATLQAAALSTASNLCAQFLEAYQNKHAFTLDMQQLARFLALTFMTTPPNYMWQQFLERTFPAHPSRLPRKDHVELKSLEEAAVAPAQPGAGSGAGDAVGGLDRSPRLNLRNTLTKWFVDCIVVGAIANTVAFLVIMGVLKGQPGAQIWRNVETETIPIILAGYKMWPIASIISFSFIPVHRRVVFLSFVGLLWGIYMSLVAARV</sequence>
<name>A0A9P8MW43_9HYPO</name>
<feature type="transmembrane region" description="Helical" evidence="6">
    <location>
        <begin position="123"/>
        <end position="145"/>
    </location>
</feature>
<feature type="transmembrane region" description="Helical" evidence="6">
    <location>
        <begin position="190"/>
        <end position="209"/>
    </location>
</feature>
<dbReference type="Proteomes" id="UP000824596">
    <property type="component" value="Unassembled WGS sequence"/>
</dbReference>
<protein>
    <submittedName>
        <fullName evidence="7">Mpv17 / PMP22 family domain-containing protein</fullName>
    </submittedName>
</protein>
<keyword evidence="4 6" id="KW-1133">Transmembrane helix</keyword>
<reference evidence="7" key="1">
    <citation type="submission" date="2021-09" db="EMBL/GenBank/DDBJ databases">
        <title>A high-quality genome of the endoparasitic fungus Hirsutella rhossiliensis with a comparison of Hirsutella genomes reveals transposable elements contributing to genome size variation.</title>
        <authorList>
            <person name="Lin R."/>
            <person name="Jiao Y."/>
            <person name="Sun X."/>
            <person name="Ling J."/>
            <person name="Xie B."/>
            <person name="Cheng X."/>
        </authorList>
    </citation>
    <scope>NUCLEOTIDE SEQUENCE</scope>
    <source>
        <strain evidence="7">HR02</strain>
    </source>
</reference>
<dbReference type="PANTHER" id="PTHR11266">
    <property type="entry name" value="PEROXISOMAL MEMBRANE PROTEIN 2, PXMP2 MPV17"/>
    <property type="match status" value="1"/>
</dbReference>
<comment type="caution">
    <text evidence="7">The sequence shown here is derived from an EMBL/GenBank/DDBJ whole genome shotgun (WGS) entry which is preliminary data.</text>
</comment>
<dbReference type="RefSeq" id="XP_044717765.1">
    <property type="nucleotide sequence ID" value="XM_044866878.1"/>
</dbReference>
<dbReference type="Pfam" id="PF04117">
    <property type="entry name" value="Mpv17_PMP22"/>
    <property type="match status" value="1"/>
</dbReference>
<proteinExistence type="inferred from homology"/>
<evidence type="ECO:0000256" key="5">
    <source>
        <dbReference type="ARBA" id="ARBA00023136"/>
    </source>
</evidence>
<comment type="similarity">
    <text evidence="2 6">Belongs to the peroxisomal membrane protein PXMP2/4 family.</text>
</comment>
<evidence type="ECO:0000256" key="1">
    <source>
        <dbReference type="ARBA" id="ARBA00004141"/>
    </source>
</evidence>
<evidence type="ECO:0000256" key="6">
    <source>
        <dbReference type="RuleBase" id="RU363053"/>
    </source>
</evidence>
<keyword evidence="8" id="KW-1185">Reference proteome</keyword>
<accession>A0A9P8MW43</accession>
<feature type="transmembrane region" description="Helical" evidence="6">
    <location>
        <begin position="165"/>
        <end position="184"/>
    </location>
</feature>
<dbReference type="AlphaFoldDB" id="A0A9P8MW43"/>
<keyword evidence="3 6" id="KW-0812">Transmembrane</keyword>
<dbReference type="InterPro" id="IPR007248">
    <property type="entry name" value="Mpv17_PMP22"/>
</dbReference>
<evidence type="ECO:0000313" key="7">
    <source>
        <dbReference type="EMBL" id="KAH0960252.1"/>
    </source>
</evidence>